<protein>
    <submittedName>
        <fullName evidence="1">Uncharacterized protein</fullName>
    </submittedName>
</protein>
<accession>A0AAV2DJD9</accession>
<keyword evidence="2" id="KW-1185">Reference proteome</keyword>
<organism evidence="1 2">
    <name type="scientific">Linum trigynum</name>
    <dbReference type="NCBI Taxonomy" id="586398"/>
    <lineage>
        <taxon>Eukaryota</taxon>
        <taxon>Viridiplantae</taxon>
        <taxon>Streptophyta</taxon>
        <taxon>Embryophyta</taxon>
        <taxon>Tracheophyta</taxon>
        <taxon>Spermatophyta</taxon>
        <taxon>Magnoliopsida</taxon>
        <taxon>eudicotyledons</taxon>
        <taxon>Gunneridae</taxon>
        <taxon>Pentapetalae</taxon>
        <taxon>rosids</taxon>
        <taxon>fabids</taxon>
        <taxon>Malpighiales</taxon>
        <taxon>Linaceae</taxon>
        <taxon>Linum</taxon>
    </lineage>
</organism>
<dbReference type="EMBL" id="OZ034816">
    <property type="protein sequence ID" value="CAL1373219.1"/>
    <property type="molecule type" value="Genomic_DNA"/>
</dbReference>
<proteinExistence type="predicted"/>
<evidence type="ECO:0000313" key="1">
    <source>
        <dbReference type="EMBL" id="CAL1373219.1"/>
    </source>
</evidence>
<dbReference type="Proteomes" id="UP001497516">
    <property type="component" value="Chromosome 3"/>
</dbReference>
<name>A0AAV2DJD9_9ROSI</name>
<dbReference type="AlphaFoldDB" id="A0AAV2DJD9"/>
<gene>
    <name evidence="1" type="ORF">LTRI10_LOCUS15163</name>
</gene>
<evidence type="ECO:0000313" key="2">
    <source>
        <dbReference type="Proteomes" id="UP001497516"/>
    </source>
</evidence>
<sequence>MAGEIGDLRNPTRIFFKSSIFSIDSTFRSRFEDATSNSLSDERVLLSGDSVAGRFQELGQNFGDSIEVRRPRAAIASPPLPLRLLIELKSSSRTTARFS</sequence>
<reference evidence="1 2" key="1">
    <citation type="submission" date="2024-04" db="EMBL/GenBank/DDBJ databases">
        <authorList>
            <person name="Fracassetti M."/>
        </authorList>
    </citation>
    <scope>NUCLEOTIDE SEQUENCE [LARGE SCALE GENOMIC DNA]</scope>
</reference>